<sequence>MMFSTALLVGNTVKHLCITPLQKLLSIVKDVASNIFSSVDNLARQLKGKDQLGDDDSEEEEGNEAKMLDRVLKKLAALSELTVKKSPIEEYQMLEREHRELLRDYNVTGVLAAEQERSGPARMLGAVAEKDLNAELVQEVRPGLSDGGIEWQDFNVWGFDVVPLTASQRDLLCIGLMKMYKCDKRVETSASGLSSASLGEPGAADADADAAGDGEGGSSSVPSRWGVARRASLSNRRRSSVKGRNSQDGPMADDNLNLTFVNFVMAVGAGYNSPDIVPFHNFAHAVDVAVTLHHVLKRTHAEYFLARHERLALMASALAHDIGHAGYDNSFLVKTQDELAMRYNDASPMENMHCSKLFEIVTKPGSAIFSSMDTNRYAEVRRLCVEAILFTDCQRHFTIVRELKMAYDMSKGLFDVPSPEEDEEDEEQPTPSLEMVEFFVLKRENIKTLHRFFLHFADQSQAMKSTKHHVYWDDKHLEELSFQAEREKELGLPVSPLHTQAAICLPKMRVGVLEMCIQPMASAASSIFRGLSICEDKVFENMMYWRDEWKEATPDDEAIAFVSERISSQRGSSCGPRLSTRRTAVVSGGVS</sequence>
<dbReference type="EMBL" id="HBGW01032725">
    <property type="protein sequence ID" value="CAD9554698.1"/>
    <property type="molecule type" value="Transcribed_RNA"/>
</dbReference>
<comment type="cofactor">
    <cofactor evidence="5">
        <name>a divalent metal cation</name>
        <dbReference type="ChEBI" id="CHEBI:60240"/>
    </cofactor>
    <text evidence="5">Binds 2 divalent metal cations per subunit. Site 1 may preferentially bind zinc ions, while site 2 has a preference for magnesium and/or manganese ions.</text>
</comment>
<dbReference type="SUPFAM" id="SSF109604">
    <property type="entry name" value="HD-domain/PDEase-like"/>
    <property type="match status" value="1"/>
</dbReference>
<dbReference type="InterPro" id="IPR003607">
    <property type="entry name" value="HD/PDEase_dom"/>
</dbReference>
<dbReference type="GO" id="GO:0007165">
    <property type="term" value="P:signal transduction"/>
    <property type="evidence" value="ECO:0007669"/>
    <property type="project" value="InterPro"/>
</dbReference>
<evidence type="ECO:0000256" key="3">
    <source>
        <dbReference type="PIRSR" id="PIRSR623088-1"/>
    </source>
</evidence>
<organism evidence="8">
    <name type="scientific">Zooxanthella nutricula</name>
    <dbReference type="NCBI Taxonomy" id="1333877"/>
    <lineage>
        <taxon>Eukaryota</taxon>
        <taxon>Sar</taxon>
        <taxon>Alveolata</taxon>
        <taxon>Dinophyceae</taxon>
        <taxon>Peridiniales</taxon>
        <taxon>Peridiniales incertae sedis</taxon>
        <taxon>Zooxanthella</taxon>
    </lineage>
</organism>
<proteinExistence type="inferred from homology"/>
<dbReference type="InterPro" id="IPR036971">
    <property type="entry name" value="PDEase_catalytic_dom_sf"/>
</dbReference>
<gene>
    <name evidence="8" type="ORF">BRAN1462_LOCUS20673</name>
</gene>
<evidence type="ECO:0000259" key="7">
    <source>
        <dbReference type="PROSITE" id="PS51845"/>
    </source>
</evidence>
<feature type="binding site" evidence="4">
    <location>
        <position position="284"/>
    </location>
    <ligand>
        <name>Zn(2+)</name>
        <dbReference type="ChEBI" id="CHEBI:29105"/>
        <label>1</label>
    </ligand>
</feature>
<dbReference type="Gene3D" id="1.10.1300.10">
    <property type="entry name" value="3'5'-cyclic nucleotide phosphodiesterase, catalytic domain"/>
    <property type="match status" value="1"/>
</dbReference>
<protein>
    <recommendedName>
        <fullName evidence="5">Phosphodiesterase</fullName>
        <ecNumber evidence="5">3.1.4.-</ecNumber>
    </recommendedName>
</protein>
<keyword evidence="2 5" id="KW-0378">Hydrolase</keyword>
<dbReference type="AlphaFoldDB" id="A0A7S2JQI8"/>
<dbReference type="EC" id="3.1.4.-" evidence="5"/>
<accession>A0A7S2JQI8</accession>
<evidence type="ECO:0000313" key="8">
    <source>
        <dbReference type="EMBL" id="CAD9554698.1"/>
    </source>
</evidence>
<feature type="region of interest" description="Disordered" evidence="6">
    <location>
        <begin position="571"/>
        <end position="591"/>
    </location>
</feature>
<name>A0A7S2JQI8_9DINO</name>
<keyword evidence="1 4" id="KW-0479">Metal-binding</keyword>
<dbReference type="PRINTS" id="PR00387">
    <property type="entry name" value="PDIESTERASE1"/>
</dbReference>
<feature type="binding site" evidence="4">
    <location>
        <position position="320"/>
    </location>
    <ligand>
        <name>Zn(2+)</name>
        <dbReference type="ChEBI" id="CHEBI:29105"/>
        <label>1</label>
    </ligand>
</feature>
<dbReference type="InterPro" id="IPR023174">
    <property type="entry name" value="PDEase_CS"/>
</dbReference>
<dbReference type="CDD" id="cd00077">
    <property type="entry name" value="HDc"/>
    <property type="match status" value="1"/>
</dbReference>
<feature type="binding site" evidence="4">
    <location>
        <position position="458"/>
    </location>
    <ligand>
        <name>Zn(2+)</name>
        <dbReference type="ChEBI" id="CHEBI:29105"/>
        <label>1</label>
    </ligand>
</feature>
<reference evidence="8" key="1">
    <citation type="submission" date="2021-01" db="EMBL/GenBank/DDBJ databases">
        <authorList>
            <person name="Corre E."/>
            <person name="Pelletier E."/>
            <person name="Niang G."/>
            <person name="Scheremetjew M."/>
            <person name="Finn R."/>
            <person name="Kale V."/>
            <person name="Holt S."/>
            <person name="Cochrane G."/>
            <person name="Meng A."/>
            <person name="Brown T."/>
            <person name="Cohen L."/>
        </authorList>
    </citation>
    <scope>NUCLEOTIDE SEQUENCE</scope>
    <source>
        <strain evidence="8">RCC3387</strain>
    </source>
</reference>
<comment type="similarity">
    <text evidence="5">Belongs to the cyclic nucleotide phosphodiesterase family.</text>
</comment>
<dbReference type="GO" id="GO:0004114">
    <property type="term" value="F:3',5'-cyclic-nucleotide phosphodiesterase activity"/>
    <property type="evidence" value="ECO:0007669"/>
    <property type="project" value="InterPro"/>
</dbReference>
<dbReference type="InterPro" id="IPR023088">
    <property type="entry name" value="PDEase"/>
</dbReference>
<feature type="active site" description="Proton donor" evidence="3">
    <location>
        <position position="280"/>
    </location>
</feature>
<feature type="binding site" evidence="4">
    <location>
        <position position="321"/>
    </location>
    <ligand>
        <name>Zn(2+)</name>
        <dbReference type="ChEBI" id="CHEBI:29105"/>
        <label>2</label>
    </ligand>
</feature>
<dbReference type="GO" id="GO:0046872">
    <property type="term" value="F:metal ion binding"/>
    <property type="evidence" value="ECO:0007669"/>
    <property type="project" value="UniProtKB-KW"/>
</dbReference>
<feature type="binding site" evidence="4">
    <location>
        <position position="321"/>
    </location>
    <ligand>
        <name>Zn(2+)</name>
        <dbReference type="ChEBI" id="CHEBI:29105"/>
        <label>1</label>
    </ligand>
</feature>
<feature type="region of interest" description="Disordered" evidence="6">
    <location>
        <begin position="231"/>
        <end position="250"/>
    </location>
</feature>
<dbReference type="SMART" id="SM00471">
    <property type="entry name" value="HDc"/>
    <property type="match status" value="1"/>
</dbReference>
<evidence type="ECO:0000256" key="6">
    <source>
        <dbReference type="SAM" id="MobiDB-lite"/>
    </source>
</evidence>
<dbReference type="PROSITE" id="PS00126">
    <property type="entry name" value="PDEASE_I_1"/>
    <property type="match status" value="1"/>
</dbReference>
<evidence type="ECO:0000256" key="5">
    <source>
        <dbReference type="RuleBase" id="RU363067"/>
    </source>
</evidence>
<feature type="compositionally biased region" description="Low complexity" evidence="6">
    <location>
        <begin position="191"/>
        <end position="205"/>
    </location>
</feature>
<feature type="region of interest" description="Disordered" evidence="6">
    <location>
        <begin position="191"/>
        <end position="223"/>
    </location>
</feature>
<dbReference type="Pfam" id="PF00233">
    <property type="entry name" value="PDEase_I"/>
    <property type="match status" value="1"/>
</dbReference>
<evidence type="ECO:0000256" key="1">
    <source>
        <dbReference type="ARBA" id="ARBA00022723"/>
    </source>
</evidence>
<dbReference type="PROSITE" id="PS51845">
    <property type="entry name" value="PDEASE_I_2"/>
    <property type="match status" value="1"/>
</dbReference>
<dbReference type="InterPro" id="IPR002073">
    <property type="entry name" value="PDEase_catalytic_dom"/>
</dbReference>
<evidence type="ECO:0000256" key="4">
    <source>
        <dbReference type="PIRSR" id="PIRSR623088-3"/>
    </source>
</evidence>
<feature type="domain" description="PDEase" evidence="7">
    <location>
        <begin position="259"/>
        <end position="552"/>
    </location>
</feature>
<evidence type="ECO:0000256" key="2">
    <source>
        <dbReference type="ARBA" id="ARBA00022801"/>
    </source>
</evidence>
<dbReference type="PANTHER" id="PTHR11347">
    <property type="entry name" value="CYCLIC NUCLEOTIDE PHOSPHODIESTERASE"/>
    <property type="match status" value="1"/>
</dbReference>